<dbReference type="EMBL" id="KN042435">
    <property type="protein sequence ID" value="KFH61942.1"/>
    <property type="molecule type" value="Genomic_DNA"/>
</dbReference>
<keyword evidence="2" id="KW-1185">Reference proteome</keyword>
<dbReference type="Proteomes" id="UP000243308">
    <property type="component" value="Unassembled WGS sequence"/>
</dbReference>
<dbReference type="OrthoDB" id="2444775at2759"/>
<accession>A0A086TJ15</accession>
<protein>
    <recommendedName>
        <fullName evidence="3">DDE Tnp4 domain-containing protein</fullName>
    </recommendedName>
</protein>
<proteinExistence type="predicted"/>
<evidence type="ECO:0008006" key="3">
    <source>
        <dbReference type="Google" id="ProtNLM"/>
    </source>
</evidence>
<sequence length="219" mass="25225">MPPQTVHVQLLPRFHNYSRHPKTPCEKWIQVLSQFVLYEVIKAQDDAEEKEGFIASKALDAAAELWCHSHSSRYLVERVVCNDFSFCEYRDCYLVPESMPAFKRILRLTPESFEFVRKMIEMHPVFEHKGKRRQLKVEVQLKITLMCLGYDGSLTSFDAIAGMMGMSEGSVKEYTDRVVLVSNFNSRMPGTSLVRYVKVSSLSSMHSKIIHLKESVTIP</sequence>
<dbReference type="AlphaFoldDB" id="A0A086TJ15"/>
<evidence type="ECO:0000313" key="1">
    <source>
        <dbReference type="EMBL" id="KFH61942.1"/>
    </source>
</evidence>
<evidence type="ECO:0000313" key="2">
    <source>
        <dbReference type="Proteomes" id="UP000243308"/>
    </source>
</evidence>
<gene>
    <name evidence="1" type="ORF">MVEG_12276</name>
</gene>
<name>A0A086TJ15_9FUNG</name>
<organism evidence="1 2">
    <name type="scientific">Podila verticillata NRRL 6337</name>
    <dbReference type="NCBI Taxonomy" id="1069443"/>
    <lineage>
        <taxon>Eukaryota</taxon>
        <taxon>Fungi</taxon>
        <taxon>Fungi incertae sedis</taxon>
        <taxon>Mucoromycota</taxon>
        <taxon>Mortierellomycotina</taxon>
        <taxon>Mortierellomycetes</taxon>
        <taxon>Mortierellales</taxon>
        <taxon>Mortierellaceae</taxon>
        <taxon>Podila</taxon>
    </lineage>
</organism>
<reference evidence="1 2" key="1">
    <citation type="submission" date="2011-02" db="EMBL/GenBank/DDBJ databases">
        <title>The Genome Sequence of Mortierella verticillata NRRL 6337.</title>
        <authorList>
            <consortium name="The Broad Institute Genome Sequencing Platform"/>
            <person name="Russ C."/>
            <person name="Cuomo C."/>
            <person name="Burger G."/>
            <person name="Gray M.W."/>
            <person name="Holland P.W.H."/>
            <person name="King N."/>
            <person name="Lang F.B.F."/>
            <person name="Roger A.J."/>
            <person name="Ruiz-Trillo I."/>
            <person name="Young S.K."/>
            <person name="Zeng Q."/>
            <person name="Gargeya S."/>
            <person name="Alvarado L."/>
            <person name="Berlin A."/>
            <person name="Chapman S.B."/>
            <person name="Chen Z."/>
            <person name="Freedman E."/>
            <person name="Gellesch M."/>
            <person name="Goldberg J."/>
            <person name="Griggs A."/>
            <person name="Gujja S."/>
            <person name="Heilman E."/>
            <person name="Heiman D."/>
            <person name="Howarth C."/>
            <person name="Mehta T."/>
            <person name="Neiman D."/>
            <person name="Pearson M."/>
            <person name="Roberts A."/>
            <person name="Saif S."/>
            <person name="Shea T."/>
            <person name="Shenoy N."/>
            <person name="Sisk P."/>
            <person name="Stolte C."/>
            <person name="Sykes S."/>
            <person name="White J."/>
            <person name="Yandava C."/>
            <person name="Haas B."/>
            <person name="Nusbaum C."/>
            <person name="Birren B."/>
        </authorList>
    </citation>
    <scope>NUCLEOTIDE SEQUENCE [LARGE SCALE GENOMIC DNA]</scope>
    <source>
        <strain evidence="1 2">NRRL 6337</strain>
    </source>
</reference>